<evidence type="ECO:0000256" key="1">
    <source>
        <dbReference type="SAM" id="MobiDB-lite"/>
    </source>
</evidence>
<keyword evidence="3" id="KW-1185">Reference proteome</keyword>
<evidence type="ECO:0000313" key="3">
    <source>
        <dbReference type="Proteomes" id="UP001153069"/>
    </source>
</evidence>
<protein>
    <submittedName>
        <fullName evidence="2">Uncharacterized protein</fullName>
    </submittedName>
</protein>
<dbReference type="Proteomes" id="UP001153069">
    <property type="component" value="Unassembled WGS sequence"/>
</dbReference>
<feature type="region of interest" description="Disordered" evidence="1">
    <location>
        <begin position="1"/>
        <end position="45"/>
    </location>
</feature>
<evidence type="ECO:0000313" key="2">
    <source>
        <dbReference type="EMBL" id="CAB9507946.1"/>
    </source>
</evidence>
<accession>A0A9N8DW71</accession>
<name>A0A9N8DW71_9STRA</name>
<reference evidence="2" key="1">
    <citation type="submission" date="2020-06" db="EMBL/GenBank/DDBJ databases">
        <authorList>
            <consortium name="Plant Systems Biology data submission"/>
        </authorList>
    </citation>
    <scope>NUCLEOTIDE SEQUENCE</scope>
    <source>
        <strain evidence="2">D6</strain>
    </source>
</reference>
<dbReference type="EMBL" id="CAICTM010000325">
    <property type="protein sequence ID" value="CAB9507946.1"/>
    <property type="molecule type" value="Genomic_DNA"/>
</dbReference>
<organism evidence="2 3">
    <name type="scientific">Seminavis robusta</name>
    <dbReference type="NCBI Taxonomy" id="568900"/>
    <lineage>
        <taxon>Eukaryota</taxon>
        <taxon>Sar</taxon>
        <taxon>Stramenopiles</taxon>
        <taxon>Ochrophyta</taxon>
        <taxon>Bacillariophyta</taxon>
        <taxon>Bacillariophyceae</taxon>
        <taxon>Bacillariophycidae</taxon>
        <taxon>Naviculales</taxon>
        <taxon>Naviculaceae</taxon>
        <taxon>Seminavis</taxon>
    </lineage>
</organism>
<sequence>MAKRGTESGSSPDTGRGSKKFKTKKEPSPPGLLKEAGDAEVEVEGNKEQKQKFIEKYSHVVDQLVRFTFNTVNTTAAERQDVCKAAILFMRRGPNVAPGALPVGFAGVAGLAFVGDPANEPTEIRFSGAQQVANWIADAQARGYAAGVGVVRFTVELTSDNGGHWSAPFEVLRFKVVILWDGRCILIFGEIEFLACIVF</sequence>
<proteinExistence type="predicted"/>
<gene>
    <name evidence="2" type="ORF">SEMRO_326_G118100.1</name>
</gene>
<dbReference type="AlphaFoldDB" id="A0A9N8DW71"/>
<comment type="caution">
    <text evidence="2">The sequence shown here is derived from an EMBL/GenBank/DDBJ whole genome shotgun (WGS) entry which is preliminary data.</text>
</comment>